<gene>
    <name evidence="1" type="ORF">FGO68_gene9284</name>
</gene>
<protein>
    <submittedName>
        <fullName evidence="1">Uncharacterized protein</fullName>
    </submittedName>
</protein>
<dbReference type="AlphaFoldDB" id="A0A8J8P7M0"/>
<proteinExistence type="predicted"/>
<dbReference type="Proteomes" id="UP000785679">
    <property type="component" value="Unassembled WGS sequence"/>
</dbReference>
<comment type="caution">
    <text evidence="1">The sequence shown here is derived from an EMBL/GenBank/DDBJ whole genome shotgun (WGS) entry which is preliminary data.</text>
</comment>
<name>A0A8J8P7M0_HALGN</name>
<dbReference type="EMBL" id="RRYP01000443">
    <property type="protein sequence ID" value="TNV87419.1"/>
    <property type="molecule type" value="Genomic_DNA"/>
</dbReference>
<sequence length="276" mass="30291">MKANDLTLNSSSIAFNGSLILNSLSINSLNNDIPVLITAMGYLEVKSNLTASCSKLVNRGHLKVSGKFKSLNSKLVNEKNLNFDQCRVECNELINKSILQIKNSSGAINHLNNKGPFQMNKSNIKTMTAINSDSDFALTSNSTLTAEKSFLNEEVGIIKIDGSVLKGASFINQGKLTLKNSQPTSTGMGQLKLTNSSRLQLKDVINKGYIHIIGSFVDTKSLNNKNQLIMEESKCSSDKIQNEQSGFFSLQNCSLLCLSLINENHWVDEKGEYSIE</sequence>
<reference evidence="1" key="1">
    <citation type="submission" date="2019-06" db="EMBL/GenBank/DDBJ databases">
        <authorList>
            <person name="Zheng W."/>
        </authorList>
    </citation>
    <scope>NUCLEOTIDE SEQUENCE</scope>
    <source>
        <strain evidence="1">QDHG01</strain>
    </source>
</reference>
<accession>A0A8J8P7M0</accession>
<evidence type="ECO:0000313" key="1">
    <source>
        <dbReference type="EMBL" id="TNV87419.1"/>
    </source>
</evidence>
<keyword evidence="2" id="KW-1185">Reference proteome</keyword>
<organism evidence="1 2">
    <name type="scientific">Halteria grandinella</name>
    <dbReference type="NCBI Taxonomy" id="5974"/>
    <lineage>
        <taxon>Eukaryota</taxon>
        <taxon>Sar</taxon>
        <taxon>Alveolata</taxon>
        <taxon>Ciliophora</taxon>
        <taxon>Intramacronucleata</taxon>
        <taxon>Spirotrichea</taxon>
        <taxon>Stichotrichia</taxon>
        <taxon>Sporadotrichida</taxon>
        <taxon>Halteriidae</taxon>
        <taxon>Halteria</taxon>
    </lineage>
</organism>
<evidence type="ECO:0000313" key="2">
    <source>
        <dbReference type="Proteomes" id="UP000785679"/>
    </source>
</evidence>